<reference evidence="2" key="1">
    <citation type="submission" date="2016-10" db="EMBL/GenBank/DDBJ databases">
        <authorList>
            <person name="Varghese N."/>
            <person name="Submissions S."/>
        </authorList>
    </citation>
    <scope>NUCLEOTIDE SEQUENCE [LARGE SCALE GENOMIC DNA]</scope>
    <source>
        <strain evidence="2">UNC178MFTsu3.1</strain>
    </source>
</reference>
<dbReference type="RefSeq" id="WP_026636605.1">
    <property type="nucleotide sequence ID" value="NZ_FONH01000002.1"/>
</dbReference>
<dbReference type="PANTHER" id="PTHR30348">
    <property type="entry name" value="UNCHARACTERIZED PROTEIN YECE"/>
    <property type="match status" value="1"/>
</dbReference>
<dbReference type="STRING" id="500610.SAMN02799615_00793"/>
<dbReference type="InterPro" id="IPR002763">
    <property type="entry name" value="DUF72"/>
</dbReference>
<dbReference type="PANTHER" id="PTHR30348:SF4">
    <property type="entry name" value="DUF72 DOMAIN-CONTAINING PROTEIN"/>
    <property type="match status" value="1"/>
</dbReference>
<organism evidence="1 2">
    <name type="scientific">Dyella marensis</name>
    <dbReference type="NCBI Taxonomy" id="500610"/>
    <lineage>
        <taxon>Bacteria</taxon>
        <taxon>Pseudomonadati</taxon>
        <taxon>Pseudomonadota</taxon>
        <taxon>Gammaproteobacteria</taxon>
        <taxon>Lysobacterales</taxon>
        <taxon>Rhodanobacteraceae</taxon>
        <taxon>Dyella</taxon>
    </lineage>
</organism>
<accession>A0A1I1ZR13</accession>
<dbReference type="AlphaFoldDB" id="A0A1I1ZR13"/>
<protein>
    <submittedName>
        <fullName evidence="1">Uncharacterized conserved protein YecE, DUF72 family</fullName>
    </submittedName>
</protein>
<dbReference type="SUPFAM" id="SSF117396">
    <property type="entry name" value="TM1631-like"/>
    <property type="match status" value="1"/>
</dbReference>
<dbReference type="Pfam" id="PF01904">
    <property type="entry name" value="DUF72"/>
    <property type="match status" value="1"/>
</dbReference>
<sequence>MAKARIGISGWRYAPWRGVFYPDELPQREELAYASRQLASIEINGSFYSLQRPSSYARWREDTPRGFVFAVKAPRYITHIRRLRNAEEGLANFFASGVLCLREKLGPILWQLPPSFRYREDVLEDFLAQLPKDTESAAALAKRHGNLAKDRRAWETDRRRRLRHALEVRHESFRDPAFIAQLRRHGVALVVADTAQRWPLLEDVTGGFMYLRLHGDKELYASGYTPAALRAWARRLRAWMRGAQPRDARRASPDTRPPKRASRDVYVYFDNDQKVRAPFDAMALAKLMKR</sequence>
<evidence type="ECO:0000313" key="2">
    <source>
        <dbReference type="Proteomes" id="UP000199477"/>
    </source>
</evidence>
<dbReference type="EMBL" id="FONH01000002">
    <property type="protein sequence ID" value="SFE34214.1"/>
    <property type="molecule type" value="Genomic_DNA"/>
</dbReference>
<proteinExistence type="predicted"/>
<dbReference type="Proteomes" id="UP000199477">
    <property type="component" value="Unassembled WGS sequence"/>
</dbReference>
<dbReference type="InterPro" id="IPR036520">
    <property type="entry name" value="UPF0759_sf"/>
</dbReference>
<evidence type="ECO:0000313" key="1">
    <source>
        <dbReference type="EMBL" id="SFE34214.1"/>
    </source>
</evidence>
<keyword evidence="2" id="KW-1185">Reference proteome</keyword>
<name>A0A1I1ZR13_9GAMM</name>
<dbReference type="Gene3D" id="3.20.20.410">
    <property type="entry name" value="Protein of unknown function UPF0759"/>
    <property type="match status" value="1"/>
</dbReference>
<gene>
    <name evidence="1" type="ORF">SAMN02799615_00793</name>
</gene>